<dbReference type="Pfam" id="PF01554">
    <property type="entry name" value="MatE"/>
    <property type="match status" value="2"/>
</dbReference>
<protein>
    <submittedName>
        <fullName evidence="3">Multidrug efflux protein</fullName>
    </submittedName>
</protein>
<reference evidence="3" key="1">
    <citation type="journal article" date="2021" name="Sci. Rep.">
        <title>Diploid genomic architecture of Nitzschia inconspicua, an elite biomass production diatom.</title>
        <authorList>
            <person name="Oliver A."/>
            <person name="Podell S."/>
            <person name="Pinowska A."/>
            <person name="Traller J.C."/>
            <person name="Smith S.R."/>
            <person name="McClure R."/>
            <person name="Beliaev A."/>
            <person name="Bohutskyi P."/>
            <person name="Hill E.A."/>
            <person name="Rabines A."/>
            <person name="Zheng H."/>
            <person name="Allen L.Z."/>
            <person name="Kuo A."/>
            <person name="Grigoriev I.V."/>
            <person name="Allen A.E."/>
            <person name="Hazlebeck D."/>
            <person name="Allen E.E."/>
        </authorList>
    </citation>
    <scope>NUCLEOTIDE SEQUENCE</scope>
    <source>
        <strain evidence="3">Hildebrandi</strain>
    </source>
</reference>
<reference evidence="3" key="2">
    <citation type="submission" date="2021-04" db="EMBL/GenBank/DDBJ databases">
        <authorList>
            <person name="Podell S."/>
        </authorList>
    </citation>
    <scope>NUCLEOTIDE SEQUENCE</scope>
    <source>
        <strain evidence="3">Hildebrandi</strain>
    </source>
</reference>
<gene>
    <name evidence="3" type="ORF">IV203_007995</name>
</gene>
<dbReference type="PANTHER" id="PTHR11206">
    <property type="entry name" value="MULTIDRUG RESISTANCE PROTEIN"/>
    <property type="match status" value="1"/>
</dbReference>
<feature type="transmembrane region" description="Helical" evidence="2">
    <location>
        <begin position="204"/>
        <end position="223"/>
    </location>
</feature>
<feature type="transmembrane region" description="Helical" evidence="2">
    <location>
        <begin position="355"/>
        <end position="379"/>
    </location>
</feature>
<evidence type="ECO:0000256" key="2">
    <source>
        <dbReference type="SAM" id="Phobius"/>
    </source>
</evidence>
<feature type="transmembrane region" description="Helical" evidence="2">
    <location>
        <begin position="322"/>
        <end position="343"/>
    </location>
</feature>
<feature type="transmembrane region" description="Helical" evidence="2">
    <location>
        <begin position="429"/>
        <end position="452"/>
    </location>
</feature>
<feature type="transmembrane region" description="Helical" evidence="2">
    <location>
        <begin position="458"/>
        <end position="479"/>
    </location>
</feature>
<sequence>MKTKWINKVFPVTETTPLVVSATIPVRDNNSRERNEEWSSDVNESILDDVLDTLKLGIPIAISYLSWVGKKTTDSAILGHVSREALAAASLSDLWTMTTQVLLSGRVLRVLVGGAIGSGNPKLGGIYLQVSYAVLSAVSIFVFAAWNMTESVWLWFGSDPEICRMAGYYARVLSFAIPAMIGFTQLAQYFFAQKIMHPLIHSSGMGLIANLVLGLVFVLGWPFPKFDGFGFEACPIVTTCVTYFQLAFLIIIYIYFGELHLTCWPGWRFNEITWSRIKTFSDLYFPQALSSTSDLWRVAVIGGVAAKMGDMEVAVYNTAYRIAWFTMMFVFAMAGASSTNMCLRLGRGDSKSARQAGYVGVSLATAILITESVLLLTKGRWFGLVFSNDKEFLLLFDEALVPFTSTLFFMNLCVALEQIPYSMGRTREVFWLGFFASWGGQVPAVLLLTRYWRNDLVGLYSGMALGYFMLTILYAHIVCKSDWEKYVEMTQKRSEARISMEESQRISMDDDVERITC</sequence>
<comment type="similarity">
    <text evidence="1">Belongs to the multi antimicrobial extrusion (MATE) (TC 2.A.66.1) family.</text>
</comment>
<dbReference type="OrthoDB" id="2126698at2759"/>
<dbReference type="GO" id="GO:0015297">
    <property type="term" value="F:antiporter activity"/>
    <property type="evidence" value="ECO:0007669"/>
    <property type="project" value="InterPro"/>
</dbReference>
<keyword evidence="4" id="KW-1185">Reference proteome</keyword>
<organism evidence="3 4">
    <name type="scientific">Nitzschia inconspicua</name>
    <dbReference type="NCBI Taxonomy" id="303405"/>
    <lineage>
        <taxon>Eukaryota</taxon>
        <taxon>Sar</taxon>
        <taxon>Stramenopiles</taxon>
        <taxon>Ochrophyta</taxon>
        <taxon>Bacillariophyta</taxon>
        <taxon>Bacillariophyceae</taxon>
        <taxon>Bacillariophycidae</taxon>
        <taxon>Bacillariales</taxon>
        <taxon>Bacillariaceae</taxon>
        <taxon>Nitzschia</taxon>
    </lineage>
</organism>
<accession>A0A9K3KXY2</accession>
<keyword evidence="2" id="KW-0812">Transmembrane</keyword>
<keyword evidence="2" id="KW-0472">Membrane</keyword>
<evidence type="ECO:0000256" key="1">
    <source>
        <dbReference type="ARBA" id="ARBA00010199"/>
    </source>
</evidence>
<dbReference type="EMBL" id="JAGRRH010000017">
    <property type="protein sequence ID" value="KAG7351947.1"/>
    <property type="molecule type" value="Genomic_DNA"/>
</dbReference>
<dbReference type="GO" id="GO:0042910">
    <property type="term" value="F:xenobiotic transmembrane transporter activity"/>
    <property type="evidence" value="ECO:0007669"/>
    <property type="project" value="InterPro"/>
</dbReference>
<proteinExistence type="inferred from homology"/>
<feature type="transmembrane region" description="Helical" evidence="2">
    <location>
        <begin position="235"/>
        <end position="256"/>
    </location>
</feature>
<evidence type="ECO:0000313" key="4">
    <source>
        <dbReference type="Proteomes" id="UP000693970"/>
    </source>
</evidence>
<name>A0A9K3KXY2_9STRA</name>
<dbReference type="InterPro" id="IPR002528">
    <property type="entry name" value="MATE_fam"/>
</dbReference>
<keyword evidence="2" id="KW-1133">Transmembrane helix</keyword>
<evidence type="ECO:0000313" key="3">
    <source>
        <dbReference type="EMBL" id="KAG7351947.1"/>
    </source>
</evidence>
<feature type="transmembrane region" description="Helical" evidence="2">
    <location>
        <begin position="399"/>
        <end position="417"/>
    </location>
</feature>
<dbReference type="AlphaFoldDB" id="A0A9K3KXY2"/>
<comment type="caution">
    <text evidence="3">The sequence shown here is derived from an EMBL/GenBank/DDBJ whole genome shotgun (WGS) entry which is preliminary data.</text>
</comment>
<dbReference type="Proteomes" id="UP000693970">
    <property type="component" value="Unassembled WGS sequence"/>
</dbReference>
<feature type="transmembrane region" description="Helical" evidence="2">
    <location>
        <begin position="168"/>
        <end position="192"/>
    </location>
</feature>
<dbReference type="GO" id="GO:0016020">
    <property type="term" value="C:membrane"/>
    <property type="evidence" value="ECO:0007669"/>
    <property type="project" value="InterPro"/>
</dbReference>
<feature type="transmembrane region" description="Helical" evidence="2">
    <location>
        <begin position="126"/>
        <end position="148"/>
    </location>
</feature>